<dbReference type="AlphaFoldDB" id="A0A4R8RT02"/>
<name>A0A4R8RT02_COLTR</name>
<sequence length="515" mass="57282">MNTTTVARRQLPLLLLSRTPTASSSQWQSCSMRGFATDGPDDGIRNRPRKKKDATPSIFEEIFPNDDITTLSRPRNATKVEETPKKDRVKLRYLTSTTDKSEVTEYRAKRRAHHEETKKWAASQIPGLLNPKAKTSPATPPPGPTDGKWGAFYENKTAPSTTQDIGDEAQAEANDDGPPSLFDELFKTEEVPTHAASATSDRVSLAKGVDHNDLQSWIDSLAKEQGDDTAEAADKPRPALLILSNASANLAESDFYRVGPQGQHLDGWSASIRKVLQAYDYNNLQPMGRYFILFDSHVAAASYQAEAQRRHTLARRALASPAAPIAVNPESALRNDQIFTLAPPSKAPLSLHLYKLNKATETRLQTFNIQGLLSMTPDPPPRAGSHVVLSLAGGTLDQRTLTQWIRRDARDRNLGWPVQHLRPYFPPKVNRRRVAEAVVAEHDFERTDDSPPPPPPSSEPASSRGDPGDETARSMVFVLSFPDVHEARRFVRAWHRKELIRPRGPTVTVNTHFVW</sequence>
<proteinExistence type="predicted"/>
<organism evidence="2 3">
    <name type="scientific">Colletotrichum trifolii</name>
    <dbReference type="NCBI Taxonomy" id="5466"/>
    <lineage>
        <taxon>Eukaryota</taxon>
        <taxon>Fungi</taxon>
        <taxon>Dikarya</taxon>
        <taxon>Ascomycota</taxon>
        <taxon>Pezizomycotina</taxon>
        <taxon>Sordariomycetes</taxon>
        <taxon>Hypocreomycetidae</taxon>
        <taxon>Glomerellales</taxon>
        <taxon>Glomerellaceae</taxon>
        <taxon>Colletotrichum</taxon>
        <taxon>Colletotrichum orbiculare species complex</taxon>
    </lineage>
</organism>
<evidence type="ECO:0000256" key="1">
    <source>
        <dbReference type="SAM" id="MobiDB-lite"/>
    </source>
</evidence>
<keyword evidence="3" id="KW-1185">Reference proteome</keyword>
<comment type="caution">
    <text evidence="2">The sequence shown here is derived from an EMBL/GenBank/DDBJ whole genome shotgun (WGS) entry which is preliminary data.</text>
</comment>
<evidence type="ECO:0000313" key="2">
    <source>
        <dbReference type="EMBL" id="TDZ75165.1"/>
    </source>
</evidence>
<feature type="region of interest" description="Disordered" evidence="1">
    <location>
        <begin position="128"/>
        <end position="151"/>
    </location>
</feature>
<dbReference type="EMBL" id="RYZW01000001">
    <property type="protein sequence ID" value="TDZ75165.1"/>
    <property type="molecule type" value="Genomic_DNA"/>
</dbReference>
<reference evidence="2 3" key="1">
    <citation type="submission" date="2018-12" db="EMBL/GenBank/DDBJ databases">
        <title>Genome sequence and assembly of Colletotrichum trifolii.</title>
        <authorList>
            <person name="Gan P."/>
            <person name="Shirasu K."/>
        </authorList>
    </citation>
    <scope>NUCLEOTIDE SEQUENCE [LARGE SCALE GENOMIC DNA]</scope>
    <source>
        <strain evidence="2 3">543-2</strain>
    </source>
</reference>
<protein>
    <submittedName>
        <fullName evidence="2">Uncharacterized protein</fullName>
    </submittedName>
</protein>
<evidence type="ECO:0000313" key="3">
    <source>
        <dbReference type="Proteomes" id="UP000295703"/>
    </source>
</evidence>
<feature type="region of interest" description="Disordered" evidence="1">
    <location>
        <begin position="31"/>
        <end position="57"/>
    </location>
</feature>
<dbReference type="Proteomes" id="UP000295703">
    <property type="component" value="Unassembled WGS sequence"/>
</dbReference>
<gene>
    <name evidence="2" type="ORF">CTRI78_v000149</name>
</gene>
<accession>A0A4R8RT02</accession>
<feature type="region of interest" description="Disordered" evidence="1">
    <location>
        <begin position="442"/>
        <end position="470"/>
    </location>
</feature>